<comment type="caution">
    <text evidence="1">The sequence shown here is derived from an EMBL/GenBank/DDBJ whole genome shotgun (WGS) entry which is preliminary data.</text>
</comment>
<dbReference type="Proteomes" id="UP001630127">
    <property type="component" value="Unassembled WGS sequence"/>
</dbReference>
<dbReference type="AlphaFoldDB" id="A0ABD3B3U3"/>
<keyword evidence="2" id="KW-1185">Reference proteome</keyword>
<organism evidence="1 2">
    <name type="scientific">Cinchona calisaya</name>
    <dbReference type="NCBI Taxonomy" id="153742"/>
    <lineage>
        <taxon>Eukaryota</taxon>
        <taxon>Viridiplantae</taxon>
        <taxon>Streptophyta</taxon>
        <taxon>Embryophyta</taxon>
        <taxon>Tracheophyta</taxon>
        <taxon>Spermatophyta</taxon>
        <taxon>Magnoliopsida</taxon>
        <taxon>eudicotyledons</taxon>
        <taxon>Gunneridae</taxon>
        <taxon>Pentapetalae</taxon>
        <taxon>asterids</taxon>
        <taxon>lamiids</taxon>
        <taxon>Gentianales</taxon>
        <taxon>Rubiaceae</taxon>
        <taxon>Cinchonoideae</taxon>
        <taxon>Cinchoneae</taxon>
        <taxon>Cinchona</taxon>
    </lineage>
</organism>
<accession>A0ABD3B3U3</accession>
<gene>
    <name evidence="1" type="ORF">ACH5RR_001485</name>
</gene>
<proteinExistence type="predicted"/>
<dbReference type="EMBL" id="JBJUIK010000001">
    <property type="protein sequence ID" value="KAL3538119.1"/>
    <property type="molecule type" value="Genomic_DNA"/>
</dbReference>
<name>A0ABD3B3U3_9GENT</name>
<reference evidence="1 2" key="1">
    <citation type="submission" date="2024-11" db="EMBL/GenBank/DDBJ databases">
        <title>A near-complete genome assembly of Cinchona calisaya.</title>
        <authorList>
            <person name="Lian D.C."/>
            <person name="Zhao X.W."/>
            <person name="Wei L."/>
        </authorList>
    </citation>
    <scope>NUCLEOTIDE SEQUENCE [LARGE SCALE GENOMIC DNA]</scope>
    <source>
        <tissue evidence="1">Nenye</tissue>
    </source>
</reference>
<evidence type="ECO:0000313" key="2">
    <source>
        <dbReference type="Proteomes" id="UP001630127"/>
    </source>
</evidence>
<sequence>MILGNMAQLTRELAVPRRCWSSTLQNYPCNLDQASCGWSYPLVTAAGLASACLAAVVVGTTVSGDDLLGSRANTWEALRWWSSMTSDTSSMAGSG</sequence>
<protein>
    <submittedName>
        <fullName evidence="1">Uncharacterized protein</fullName>
    </submittedName>
</protein>
<evidence type="ECO:0000313" key="1">
    <source>
        <dbReference type="EMBL" id="KAL3538119.1"/>
    </source>
</evidence>